<dbReference type="EMBL" id="JARVKM010000068">
    <property type="protein sequence ID" value="KAK9771919.1"/>
    <property type="molecule type" value="Genomic_DNA"/>
</dbReference>
<keyword evidence="3" id="KW-1185">Reference proteome</keyword>
<dbReference type="Proteomes" id="UP001465668">
    <property type="component" value="Unassembled WGS sequence"/>
</dbReference>
<gene>
    <name evidence="2" type="ORF">SCAR479_11400</name>
</gene>
<organism evidence="2 3">
    <name type="scientific">Seiridium cardinale</name>
    <dbReference type="NCBI Taxonomy" id="138064"/>
    <lineage>
        <taxon>Eukaryota</taxon>
        <taxon>Fungi</taxon>
        <taxon>Dikarya</taxon>
        <taxon>Ascomycota</taxon>
        <taxon>Pezizomycotina</taxon>
        <taxon>Sordariomycetes</taxon>
        <taxon>Xylariomycetidae</taxon>
        <taxon>Amphisphaeriales</taxon>
        <taxon>Sporocadaceae</taxon>
        <taxon>Seiridium</taxon>
    </lineage>
</organism>
<proteinExistence type="predicted"/>
<evidence type="ECO:0000313" key="2">
    <source>
        <dbReference type="EMBL" id="KAK9771919.1"/>
    </source>
</evidence>
<protein>
    <submittedName>
        <fullName evidence="2">MYND-type zinc finger protein samB</fullName>
    </submittedName>
</protein>
<reference evidence="2 3" key="1">
    <citation type="submission" date="2024-02" db="EMBL/GenBank/DDBJ databases">
        <title>First draft genome assembly of two strains of Seiridium cardinale.</title>
        <authorList>
            <person name="Emiliani G."/>
            <person name="Scali E."/>
        </authorList>
    </citation>
    <scope>NUCLEOTIDE SEQUENCE [LARGE SCALE GENOMIC DNA]</scope>
    <source>
        <strain evidence="2 3">BM-138-000479</strain>
    </source>
</reference>
<name>A0ABR2XDQ5_9PEZI</name>
<evidence type="ECO:0000313" key="3">
    <source>
        <dbReference type="Proteomes" id="UP001465668"/>
    </source>
</evidence>
<feature type="region of interest" description="Disordered" evidence="1">
    <location>
        <begin position="497"/>
        <end position="524"/>
    </location>
</feature>
<sequence length="524" mass="59437">MGSANRGLGRHSAALGSFMCGLTCGECVNSVLVYKVSVAPCPRPCQSFSEIRETSASSPDQHSRNQHTPYYAVDHLYAPTEMGTLLPPRAIKYGHDSTNTPHVFLPDTPSLRACFVCNSNDVKGYCEGCKITWTEGNNEHLLCGTPCCQHHQSQEHIECCQLKEIGRAVFIFREILIYLLGQTYSEDILNISVRNHQVLRIKAVPYVRAYKGDHVARPFPWYLASKETGLSVMMDGQCSEILTTFSPLFELLIRPACKTIRQVKFLPKNIHLGNTIVDAVTELPDGPSNAMHWHMVQVLVLESGRELVLDLTCPQFGWKDWLVPWEDYYANRVHKLMEITSSTPEAVRKQLRIREIASNFDRGYDNEADRLRTEVAEHCAVRLREWLESLYGGPEKLLGLDADDFPDERDSVLSQAVLYIDDKVAELENGKLFKLYFDFTPGRRKIHATRSHRVYNRLTDVWLTQEEYRRYGHDQDALDDVWYQKLLPTGLLTDLSRMETDEVVPEASSSKEEGSDESGASVDG</sequence>
<evidence type="ECO:0000256" key="1">
    <source>
        <dbReference type="SAM" id="MobiDB-lite"/>
    </source>
</evidence>
<comment type="caution">
    <text evidence="2">The sequence shown here is derived from an EMBL/GenBank/DDBJ whole genome shotgun (WGS) entry which is preliminary data.</text>
</comment>
<accession>A0ABR2XDQ5</accession>